<evidence type="ECO:0000313" key="3">
    <source>
        <dbReference type="Proteomes" id="UP000094172"/>
    </source>
</evidence>
<dbReference type="STRING" id="1774970.AUC70_03275"/>
<dbReference type="Proteomes" id="UP000094172">
    <property type="component" value="Unassembled WGS sequence"/>
</dbReference>
<dbReference type="Pfam" id="PF00535">
    <property type="entry name" value="Glycos_transf_2"/>
    <property type="match status" value="1"/>
</dbReference>
<keyword evidence="3" id="KW-1185">Reference proteome</keyword>
<gene>
    <name evidence="2" type="ORF">AUC70_03275</name>
</gene>
<feature type="domain" description="Glycosyltransferase 2-like" evidence="1">
    <location>
        <begin position="5"/>
        <end position="150"/>
    </location>
</feature>
<dbReference type="PANTHER" id="PTHR22916">
    <property type="entry name" value="GLYCOSYLTRANSFERASE"/>
    <property type="match status" value="1"/>
</dbReference>
<dbReference type="EMBL" id="LPWE01000010">
    <property type="protein sequence ID" value="ODR95892.1"/>
    <property type="molecule type" value="Genomic_DNA"/>
</dbReference>
<sequence>MPQVSIIMISFNHGAYIQESIDSVLNQTFSDFELIIWDDASQDESWKLICNYRDPRIRAFRNNERRRGIYGLNRAISEIALGEFIAIHHSDDVWEPQKLEKQVAFLREHKRVGAVFTTALAIGEDGMPFSGDHAYLTIFEQPNRTRFEWLRFFFLSGNCLCHPSVLIRKVCYGDCGPYRYGFAQLGDFDMWVRLCLKYEIHILSEKLVKFRIRDAAANASASRPDTRIRCNYEYYRILWNYLDIKEYRDFIQIFPESSAYCDDQNFDLPYALAMVCLQLQPASFRSLFAQDILFQILTNEVSAKQLSERVGFDYRDFVALSGRNDVFSSEHFGIVELL</sequence>
<reference evidence="2 3" key="1">
    <citation type="journal article" date="2016" name="Environ. Microbiol.">
        <title>New Methyloceanibacter diversity from North Sea sediments includes methanotroph containing solely the soluble methane monooxygenase.</title>
        <authorList>
            <person name="Vekeman B."/>
            <person name="Kerckhof F.M."/>
            <person name="Cremers G."/>
            <person name="de Vos P."/>
            <person name="Vandamme P."/>
            <person name="Boon N."/>
            <person name="Op den Camp H.J."/>
            <person name="Heylen K."/>
        </authorList>
    </citation>
    <scope>NUCLEOTIDE SEQUENCE [LARGE SCALE GENOMIC DNA]</scope>
    <source>
        <strain evidence="2 3">R-67176</strain>
    </source>
</reference>
<comment type="caution">
    <text evidence="2">The sequence shown here is derived from an EMBL/GenBank/DDBJ whole genome shotgun (WGS) entry which is preliminary data.</text>
</comment>
<dbReference type="AlphaFoldDB" id="A0A1E3VQU7"/>
<protein>
    <recommendedName>
        <fullName evidence="1">Glycosyltransferase 2-like domain-containing protein</fullName>
    </recommendedName>
</protein>
<dbReference type="PANTHER" id="PTHR22916:SF3">
    <property type="entry name" value="UDP-GLCNAC:BETAGAL BETA-1,3-N-ACETYLGLUCOSAMINYLTRANSFERASE-LIKE PROTEIN 1"/>
    <property type="match status" value="1"/>
</dbReference>
<accession>A0A1E3VQU7</accession>
<dbReference type="GO" id="GO:0016758">
    <property type="term" value="F:hexosyltransferase activity"/>
    <property type="evidence" value="ECO:0007669"/>
    <property type="project" value="UniProtKB-ARBA"/>
</dbReference>
<dbReference type="InterPro" id="IPR029044">
    <property type="entry name" value="Nucleotide-diphossugar_trans"/>
</dbReference>
<organism evidence="2 3">
    <name type="scientific">Methyloceanibacter stevinii</name>
    <dbReference type="NCBI Taxonomy" id="1774970"/>
    <lineage>
        <taxon>Bacteria</taxon>
        <taxon>Pseudomonadati</taxon>
        <taxon>Pseudomonadota</taxon>
        <taxon>Alphaproteobacteria</taxon>
        <taxon>Hyphomicrobiales</taxon>
        <taxon>Hyphomicrobiaceae</taxon>
        <taxon>Methyloceanibacter</taxon>
    </lineage>
</organism>
<dbReference type="SUPFAM" id="SSF53448">
    <property type="entry name" value="Nucleotide-diphospho-sugar transferases"/>
    <property type="match status" value="1"/>
</dbReference>
<evidence type="ECO:0000313" key="2">
    <source>
        <dbReference type="EMBL" id="ODR95892.1"/>
    </source>
</evidence>
<proteinExistence type="predicted"/>
<dbReference type="InterPro" id="IPR001173">
    <property type="entry name" value="Glyco_trans_2-like"/>
</dbReference>
<name>A0A1E3VQU7_9HYPH</name>
<dbReference type="Gene3D" id="3.90.550.10">
    <property type="entry name" value="Spore Coat Polysaccharide Biosynthesis Protein SpsA, Chain A"/>
    <property type="match status" value="1"/>
</dbReference>
<dbReference type="RefSeq" id="WP_069444083.1">
    <property type="nucleotide sequence ID" value="NZ_LPWE01000010.1"/>
</dbReference>
<evidence type="ECO:0000259" key="1">
    <source>
        <dbReference type="Pfam" id="PF00535"/>
    </source>
</evidence>